<reference evidence="10 11" key="1">
    <citation type="journal article" date="2010" name="Science">
        <title>Genomic comparison of the ants Camponotus floridanus and Harpegnathos saltator.</title>
        <authorList>
            <person name="Bonasio R."/>
            <person name="Zhang G."/>
            <person name="Ye C."/>
            <person name="Mutti N.S."/>
            <person name="Fang X."/>
            <person name="Qin N."/>
            <person name="Donahue G."/>
            <person name="Yang P."/>
            <person name="Li Q."/>
            <person name="Li C."/>
            <person name="Zhang P."/>
            <person name="Huang Z."/>
            <person name="Berger S.L."/>
            <person name="Reinberg D."/>
            <person name="Wang J."/>
            <person name="Liebig J."/>
        </authorList>
    </citation>
    <scope>NUCLEOTIDE SEQUENCE [LARGE SCALE GENOMIC DNA]</scope>
    <source>
        <strain evidence="11">C129</strain>
    </source>
</reference>
<dbReference type="KEGG" id="cfo:105259027"/>
<keyword evidence="3 8" id="KW-0732">Signal</keyword>
<evidence type="ECO:0000256" key="6">
    <source>
        <dbReference type="SAM" id="MobiDB-lite"/>
    </source>
</evidence>
<organism evidence="11">
    <name type="scientific">Camponotus floridanus</name>
    <name type="common">Florida carpenter ant</name>
    <dbReference type="NCBI Taxonomy" id="104421"/>
    <lineage>
        <taxon>Eukaryota</taxon>
        <taxon>Metazoa</taxon>
        <taxon>Ecdysozoa</taxon>
        <taxon>Arthropoda</taxon>
        <taxon>Hexapoda</taxon>
        <taxon>Insecta</taxon>
        <taxon>Pterygota</taxon>
        <taxon>Neoptera</taxon>
        <taxon>Endopterygota</taxon>
        <taxon>Hymenoptera</taxon>
        <taxon>Apocrita</taxon>
        <taxon>Aculeata</taxon>
        <taxon>Formicoidea</taxon>
        <taxon>Formicidae</taxon>
        <taxon>Formicinae</taxon>
        <taxon>Camponotus</taxon>
    </lineage>
</organism>
<evidence type="ECO:0000256" key="4">
    <source>
        <dbReference type="ARBA" id="ARBA00023136"/>
    </source>
</evidence>
<dbReference type="OrthoDB" id="5985602at2759"/>
<keyword evidence="2 7" id="KW-0812">Transmembrane</keyword>
<evidence type="ECO:0000313" key="10">
    <source>
        <dbReference type="EMBL" id="EFN74892.1"/>
    </source>
</evidence>
<dbReference type="AlphaFoldDB" id="E1ZVB6"/>
<gene>
    <name evidence="10" type="ORF">EAG_04114</name>
</gene>
<accession>E1ZVB6</accession>
<proteinExistence type="predicted"/>
<dbReference type="STRING" id="104421.E1ZVB6"/>
<evidence type="ECO:0000256" key="1">
    <source>
        <dbReference type="ARBA" id="ARBA00004167"/>
    </source>
</evidence>
<dbReference type="GO" id="GO:0030178">
    <property type="term" value="P:negative regulation of Wnt signaling pathway"/>
    <property type="evidence" value="ECO:0007669"/>
    <property type="project" value="InterPro"/>
</dbReference>
<dbReference type="PANTHER" id="PTHR31021">
    <property type="entry name" value="ADENOMATOSIS POLYPOSIS COLI DOWN-REGULATED 1"/>
    <property type="match status" value="1"/>
</dbReference>
<evidence type="ECO:0000259" key="9">
    <source>
        <dbReference type="SMART" id="SM01352"/>
    </source>
</evidence>
<evidence type="ECO:0000256" key="7">
    <source>
        <dbReference type="SAM" id="Phobius"/>
    </source>
</evidence>
<dbReference type="SMART" id="SM01352">
    <property type="entry name" value="APCDDC"/>
    <property type="match status" value="1"/>
</dbReference>
<dbReference type="PANTHER" id="PTHR31021:SF1">
    <property type="entry name" value="CHROMOSOME UNDETERMINED SCAFFOLD_56, WHOLE GENOME SHOTGUN SEQUENCE"/>
    <property type="match status" value="1"/>
</dbReference>
<feature type="region of interest" description="Disordered" evidence="6">
    <location>
        <begin position="410"/>
        <end position="435"/>
    </location>
</feature>
<evidence type="ECO:0000313" key="11">
    <source>
        <dbReference type="Proteomes" id="UP000000311"/>
    </source>
</evidence>
<keyword evidence="7" id="KW-1133">Transmembrane helix</keyword>
<feature type="signal peptide" evidence="8">
    <location>
        <begin position="1"/>
        <end position="27"/>
    </location>
</feature>
<comment type="subcellular location">
    <subcellularLocation>
        <location evidence="1">Membrane</location>
        <topology evidence="1">Single-pass membrane protein</topology>
    </subcellularLocation>
</comment>
<keyword evidence="11" id="KW-1185">Reference proteome</keyword>
<evidence type="ECO:0000256" key="2">
    <source>
        <dbReference type="ARBA" id="ARBA00022692"/>
    </source>
</evidence>
<feature type="domain" description="APCDD1" evidence="9">
    <location>
        <begin position="37"/>
        <end position="297"/>
    </location>
</feature>
<protein>
    <submittedName>
        <fullName evidence="10">Protein APCDD1</fullName>
    </submittedName>
</protein>
<dbReference type="EMBL" id="GL434491">
    <property type="protein sequence ID" value="EFN74892.1"/>
    <property type="molecule type" value="Genomic_DNA"/>
</dbReference>
<dbReference type="OMA" id="WHSERCE"/>
<feature type="chain" id="PRO_5003156723" evidence="8">
    <location>
        <begin position="28"/>
        <end position="612"/>
    </location>
</feature>
<evidence type="ECO:0000256" key="5">
    <source>
        <dbReference type="ARBA" id="ARBA00023180"/>
    </source>
</evidence>
<dbReference type="Proteomes" id="UP000000311">
    <property type="component" value="Unassembled WGS sequence"/>
</dbReference>
<dbReference type="InterPro" id="IPR042425">
    <property type="entry name" value="APCDD1"/>
</dbReference>
<evidence type="ECO:0000256" key="3">
    <source>
        <dbReference type="ARBA" id="ARBA00022729"/>
    </source>
</evidence>
<dbReference type="Pfam" id="PF14921">
    <property type="entry name" value="APCDDC"/>
    <property type="match status" value="2"/>
</dbReference>
<keyword evidence="4 7" id="KW-0472">Membrane</keyword>
<evidence type="ECO:0000256" key="8">
    <source>
        <dbReference type="SAM" id="SignalP"/>
    </source>
</evidence>
<dbReference type="InterPro" id="IPR029405">
    <property type="entry name" value="APCDD1_dom"/>
</dbReference>
<sequence length="612" mass="70168">MCEMSASKTFTVVVAVLLMTRTSLVMSEDSDINPYKQCEEAIKEIEKENHATIVDDSPSRLQYTWLSQQCETRAGPQYILRKYTFFKNNTFLLLRYHYADESCSIATHTVIIRGSIKLLKPSSVVSGATETRFHVDAVNILPLTPEITQKFGQKLNLTCGPQPKWRLYTSALIYEQPRQHSVRSLWQSPKYNSLQATNKQLGINCLEPFRIEFTELKLLRVHNKVLLGHDTFNGTQSYDPNFELLLANSASNAHSRRNYKPTSLQSTALYRQDSTTNCPICSSVFHSTESSPPLLHQTAPLPAMIGGIWHSERCESSAGGIWSTRKFQIYSGDELWVGLWNYYNDPNCLEFLYGVLKLGSYVLRAERQDEELDRDIFPDYFLNTTEKFVFKRSLTDTRTIPNAKLYQNSLYNKNGPSTDEKQSKDKRAQRRKRAMSDSVHQFLYAPSSIIQSRFAAMMRGHQTYESTTERPFPPSKVLIGTTELDLHVVKNVLIPRHPTISSRCDKDRFDSPLTTSKNCGPRTIETSPILELRVKLGVNWYGQYILLLGSRDDNTWSAPLRRCSQLSPYNSSLRTYLQRILYIGLFSSASTSRISTWFLLSQILLCIYYLVR</sequence>
<dbReference type="InParanoid" id="E1ZVB6"/>
<dbReference type="GO" id="GO:0005886">
    <property type="term" value="C:plasma membrane"/>
    <property type="evidence" value="ECO:0007669"/>
    <property type="project" value="InterPro"/>
</dbReference>
<feature type="transmembrane region" description="Helical" evidence="7">
    <location>
        <begin position="594"/>
        <end position="611"/>
    </location>
</feature>
<dbReference type="GO" id="GO:0017147">
    <property type="term" value="F:Wnt-protein binding"/>
    <property type="evidence" value="ECO:0007669"/>
    <property type="project" value="InterPro"/>
</dbReference>
<keyword evidence="5" id="KW-0325">Glycoprotein</keyword>
<name>E1ZVB6_CAMFO</name>